<accession>A0A7D3VNP8</accession>
<dbReference type="SUPFAM" id="SSF47413">
    <property type="entry name" value="lambda repressor-like DNA-binding domains"/>
    <property type="match status" value="1"/>
</dbReference>
<feature type="compositionally biased region" description="Basic and acidic residues" evidence="1">
    <location>
        <begin position="28"/>
        <end position="48"/>
    </location>
</feature>
<sequence>MLDSGGAGPFGEAAEALPFGVEEDAPDAVERGAERRGVGEVGADDLHGARKVRRRGVAAGGADGKARVQKLLNETARDIAARSGDQDRHGSRLGPRRPGRVGTAGPGTGGTTPGSGIMGRMDRQELGGFLRSRRDRVRPGEAGFAAGGRRQTPGLRREEVALLAGISVDYYIRLEQGRGPRPSAQVLAALGRALRLTGDETGYLLGFAAPPPAPGPPEVPANVLRLLGRLDGVPAMVINACYDVLAWNRMLTALIGDLAQAPPERRNTLRWLFGGPLEGARLELARRCVADLRASGRYPADPAVRAIVAELSAASPEFAAMWAEREIEVQRTITKRAVHPVAGELELDCEILPVPGGEHRVVLYTAAPGSESDRGLHKLRGT</sequence>
<gene>
    <name evidence="3" type="ORF">ACTIVE_0053</name>
</gene>
<keyword evidence="4" id="KW-1185">Reference proteome</keyword>
<dbReference type="EMBL" id="CP053892">
    <property type="protein sequence ID" value="QKG18419.1"/>
    <property type="molecule type" value="Genomic_DNA"/>
</dbReference>
<dbReference type="InterPro" id="IPR001387">
    <property type="entry name" value="Cro/C1-type_HTH"/>
</dbReference>
<dbReference type="Pfam" id="PF17765">
    <property type="entry name" value="MLTR_LBD"/>
    <property type="match status" value="1"/>
</dbReference>
<feature type="domain" description="HTH cro/C1-type" evidence="2">
    <location>
        <begin position="154"/>
        <end position="201"/>
    </location>
</feature>
<feature type="compositionally biased region" description="Gly residues" evidence="1">
    <location>
        <begin position="102"/>
        <end position="117"/>
    </location>
</feature>
<dbReference type="GO" id="GO:0003677">
    <property type="term" value="F:DNA binding"/>
    <property type="evidence" value="ECO:0007669"/>
    <property type="project" value="InterPro"/>
</dbReference>
<dbReference type="Proteomes" id="UP000501240">
    <property type="component" value="Chromosome"/>
</dbReference>
<dbReference type="PROSITE" id="PS50943">
    <property type="entry name" value="HTH_CROC1"/>
    <property type="match status" value="1"/>
</dbReference>
<organism evidence="3 4">
    <name type="scientific">Actinomadura verrucosospora</name>
    <dbReference type="NCBI Taxonomy" id="46165"/>
    <lineage>
        <taxon>Bacteria</taxon>
        <taxon>Bacillati</taxon>
        <taxon>Actinomycetota</taxon>
        <taxon>Actinomycetes</taxon>
        <taxon>Streptosporangiales</taxon>
        <taxon>Thermomonosporaceae</taxon>
        <taxon>Actinomadura</taxon>
    </lineage>
</organism>
<dbReference type="PANTHER" id="PTHR35010">
    <property type="entry name" value="BLL4672 PROTEIN-RELATED"/>
    <property type="match status" value="1"/>
</dbReference>
<evidence type="ECO:0000313" key="3">
    <source>
        <dbReference type="EMBL" id="QKG18419.1"/>
    </source>
</evidence>
<dbReference type="Gene3D" id="3.30.450.180">
    <property type="match status" value="1"/>
</dbReference>
<feature type="region of interest" description="Disordered" evidence="1">
    <location>
        <begin position="78"/>
        <end position="121"/>
    </location>
</feature>
<dbReference type="AlphaFoldDB" id="A0A7D3VNP8"/>
<proteinExistence type="predicted"/>
<protein>
    <recommendedName>
        <fullName evidence="2">HTH cro/C1-type domain-containing protein</fullName>
    </recommendedName>
</protein>
<feature type="compositionally biased region" description="Basic and acidic residues" evidence="1">
    <location>
        <begin position="78"/>
        <end position="90"/>
    </location>
</feature>
<dbReference type="Gene3D" id="1.10.260.40">
    <property type="entry name" value="lambda repressor-like DNA-binding domains"/>
    <property type="match status" value="1"/>
</dbReference>
<evidence type="ECO:0000256" key="1">
    <source>
        <dbReference type="SAM" id="MobiDB-lite"/>
    </source>
</evidence>
<dbReference type="SMART" id="SM00530">
    <property type="entry name" value="HTH_XRE"/>
    <property type="match status" value="1"/>
</dbReference>
<name>A0A7D3VNP8_ACTVE</name>
<evidence type="ECO:0000259" key="2">
    <source>
        <dbReference type="PROSITE" id="PS50943"/>
    </source>
</evidence>
<dbReference type="InterPro" id="IPR041413">
    <property type="entry name" value="MLTR_LBD"/>
</dbReference>
<evidence type="ECO:0000313" key="4">
    <source>
        <dbReference type="Proteomes" id="UP000501240"/>
    </source>
</evidence>
<dbReference type="PANTHER" id="PTHR35010:SF2">
    <property type="entry name" value="BLL4672 PROTEIN"/>
    <property type="match status" value="1"/>
</dbReference>
<dbReference type="InterPro" id="IPR010982">
    <property type="entry name" value="Lambda_DNA-bd_dom_sf"/>
</dbReference>
<dbReference type="CDD" id="cd00093">
    <property type="entry name" value="HTH_XRE"/>
    <property type="match status" value="1"/>
</dbReference>
<dbReference type="Pfam" id="PF13560">
    <property type="entry name" value="HTH_31"/>
    <property type="match status" value="1"/>
</dbReference>
<feature type="region of interest" description="Disordered" evidence="1">
    <location>
        <begin position="1"/>
        <end position="64"/>
    </location>
</feature>
<reference evidence="3 4" key="1">
    <citation type="submission" date="2020-05" db="EMBL/GenBank/DDBJ databases">
        <title>Actinomadura verrucosospora NRRL-B18236 (PFL_A860) Genome sequencing and assembly.</title>
        <authorList>
            <person name="Samborskyy M."/>
        </authorList>
    </citation>
    <scope>NUCLEOTIDE SEQUENCE [LARGE SCALE GENOMIC DNA]</scope>
    <source>
        <strain evidence="3 4">NRRL:B18236</strain>
    </source>
</reference>